<feature type="region of interest" description="Disordered" evidence="4">
    <location>
        <begin position="325"/>
        <end position="345"/>
    </location>
</feature>
<sequence>PTLQRTRREIYPEIEPEKAQEVASQQPQVCVVGDLVYGADEPVPADQPCLKCKCQPPGVHCEATRCQKKPGCRAIHKPNTCCPDYQCECIHEGKTYGNGERLEQKPGTECKVCYCRGGEVQCAEVSCYIRNDCEGRQVPGKCCPKYDHCPPREPLGDRTQYPMEIINATKEVTAENEINETTEVIKVDKAVQTETQKITIQEIIPEIKEIPITNSPKQEIGQLIVEEAIKTEKLKEILNTSESNELAIPDVESDSSEVAEVYQTPPPVLVRVGDQLLYFDKGELIKNKDDSSTPSTVITIIGAEGLQRGFEDSVENHEIQKFETDNTTHETTSQASSIASETTQNPENVTSVMDAVLNPNDTLELIELSDNSTDFNATEKPQKPTTEETTIHDTNPEYPPLPDVMSHMHIEDDHLFTEITQKSMIEAISQQNNSGANLTSSEILRNILVNPAAALPESVLKIVAESDLEDLETTTPVEFGEALTINEFSQNNLKLLAEERFDELVSTQKSVESLEESTNSGTENASVEEDMKYFNVSDLVEILPGVTTQTVRSLETESTTENYKKKEVEMVDVELLKRNATHEENAKITKLKRENMEDDKIFEELDREISLVAGDVKEGKSVDEEQKEAESIFKELMGESESSTTKKPLNLQGKERESAVLQKVSEAIARHPLRDNSKQSLDSRILGILKDFFNTHYRSYKN</sequence>
<evidence type="ECO:0000313" key="6">
    <source>
        <dbReference type="Proteomes" id="UP000695000"/>
    </source>
</evidence>
<reference evidence="7" key="1">
    <citation type="submission" date="2025-08" db="UniProtKB">
        <authorList>
            <consortium name="RefSeq"/>
        </authorList>
    </citation>
    <scope>IDENTIFICATION</scope>
    <source>
        <tissue evidence="7">Whole Larva</tissue>
    </source>
</reference>
<dbReference type="InterPro" id="IPR052424">
    <property type="entry name" value="Kielin_Chordin-BMP_Reg"/>
</dbReference>
<gene>
    <name evidence="7" type="primary">LOC108560173</name>
</gene>
<accession>A0ABM1MEW2</accession>
<evidence type="ECO:0000256" key="4">
    <source>
        <dbReference type="SAM" id="MobiDB-lite"/>
    </source>
</evidence>
<feature type="non-terminal residue" evidence="7">
    <location>
        <position position="1"/>
    </location>
</feature>
<dbReference type="PANTHER" id="PTHR46698">
    <property type="entry name" value="CROSSVEINLESS 2"/>
    <property type="match status" value="1"/>
</dbReference>
<dbReference type="GeneID" id="108560173"/>
<evidence type="ECO:0000256" key="2">
    <source>
        <dbReference type="ARBA" id="ARBA00022525"/>
    </source>
</evidence>
<name>A0ABM1MEW2_NICVS</name>
<dbReference type="PANTHER" id="PTHR46698:SF4">
    <property type="entry name" value="CROSSVEINLESS 2"/>
    <property type="match status" value="1"/>
</dbReference>
<dbReference type="SMART" id="SM00214">
    <property type="entry name" value="VWC"/>
    <property type="match status" value="2"/>
</dbReference>
<feature type="compositionally biased region" description="Basic and acidic residues" evidence="4">
    <location>
        <begin position="380"/>
        <end position="395"/>
    </location>
</feature>
<comment type="subcellular location">
    <subcellularLocation>
        <location evidence="1">Secreted</location>
    </subcellularLocation>
</comment>
<dbReference type="PROSITE" id="PS50184">
    <property type="entry name" value="VWFC_2"/>
    <property type="match status" value="1"/>
</dbReference>
<dbReference type="SUPFAM" id="SSF57603">
    <property type="entry name" value="FnI-like domain"/>
    <property type="match status" value="1"/>
</dbReference>
<feature type="compositionally biased region" description="Polar residues" evidence="4">
    <location>
        <begin position="329"/>
        <end position="345"/>
    </location>
</feature>
<dbReference type="RefSeq" id="XP_017773112.1">
    <property type="nucleotide sequence ID" value="XM_017917623.1"/>
</dbReference>
<dbReference type="Proteomes" id="UP000695000">
    <property type="component" value="Unplaced"/>
</dbReference>
<dbReference type="Gene3D" id="2.10.70.10">
    <property type="entry name" value="Complement Module, domain 1"/>
    <property type="match status" value="1"/>
</dbReference>
<keyword evidence="6" id="KW-1185">Reference proteome</keyword>
<proteinExistence type="predicted"/>
<feature type="domain" description="VWFC" evidence="5">
    <location>
        <begin position="89"/>
        <end position="150"/>
    </location>
</feature>
<protein>
    <submittedName>
        <fullName evidence="7">Uncharacterized protein LOC108560173</fullName>
    </submittedName>
</protein>
<evidence type="ECO:0000313" key="7">
    <source>
        <dbReference type="RefSeq" id="XP_017773112.1"/>
    </source>
</evidence>
<keyword evidence="2" id="KW-0964">Secreted</keyword>
<keyword evidence="3" id="KW-0732">Signal</keyword>
<evidence type="ECO:0000256" key="3">
    <source>
        <dbReference type="ARBA" id="ARBA00022729"/>
    </source>
</evidence>
<feature type="region of interest" description="Disordered" evidence="4">
    <location>
        <begin position="374"/>
        <end position="396"/>
    </location>
</feature>
<organism evidence="6 7">
    <name type="scientific">Nicrophorus vespilloides</name>
    <name type="common">Boreal carrion beetle</name>
    <dbReference type="NCBI Taxonomy" id="110193"/>
    <lineage>
        <taxon>Eukaryota</taxon>
        <taxon>Metazoa</taxon>
        <taxon>Ecdysozoa</taxon>
        <taxon>Arthropoda</taxon>
        <taxon>Hexapoda</taxon>
        <taxon>Insecta</taxon>
        <taxon>Pterygota</taxon>
        <taxon>Neoptera</taxon>
        <taxon>Endopterygota</taxon>
        <taxon>Coleoptera</taxon>
        <taxon>Polyphaga</taxon>
        <taxon>Staphyliniformia</taxon>
        <taxon>Silphidae</taxon>
        <taxon>Nicrophorinae</taxon>
        <taxon>Nicrophorus</taxon>
    </lineage>
</organism>
<evidence type="ECO:0000256" key="1">
    <source>
        <dbReference type="ARBA" id="ARBA00004613"/>
    </source>
</evidence>
<dbReference type="InterPro" id="IPR001007">
    <property type="entry name" value="VWF_dom"/>
</dbReference>
<evidence type="ECO:0000259" key="5">
    <source>
        <dbReference type="PROSITE" id="PS50184"/>
    </source>
</evidence>